<dbReference type="GO" id="GO:0016301">
    <property type="term" value="F:kinase activity"/>
    <property type="evidence" value="ECO:0007669"/>
    <property type="project" value="UniProtKB-KW"/>
</dbReference>
<dbReference type="Gene3D" id="3.40.1190.20">
    <property type="match status" value="1"/>
</dbReference>
<dbReference type="AlphaFoldDB" id="A0A2N6UDQ6"/>
<name>A0A2N6UDQ6_9LACT</name>
<gene>
    <name evidence="5" type="ORF">CJ191_05140</name>
</gene>
<evidence type="ECO:0000259" key="4">
    <source>
        <dbReference type="Pfam" id="PF00294"/>
    </source>
</evidence>
<keyword evidence="3 5" id="KW-0418">Kinase</keyword>
<dbReference type="CDD" id="cd01166">
    <property type="entry name" value="KdgK"/>
    <property type="match status" value="1"/>
</dbReference>
<dbReference type="InterPro" id="IPR052700">
    <property type="entry name" value="Carb_kinase_PfkB-like"/>
</dbReference>
<comment type="caution">
    <text evidence="5">The sequence shown here is derived from an EMBL/GenBank/DDBJ whole genome shotgun (WGS) entry which is preliminary data.</text>
</comment>
<dbReference type="InterPro" id="IPR029056">
    <property type="entry name" value="Ribokinase-like"/>
</dbReference>
<dbReference type="Proteomes" id="UP000235701">
    <property type="component" value="Unassembled WGS sequence"/>
</dbReference>
<proteinExistence type="inferred from homology"/>
<dbReference type="PANTHER" id="PTHR43320:SF2">
    <property type="entry name" value="2-DEHYDRO-3-DEOXYGLUCONOKINASE_2-DEHYDRO-3-DEOXYGALACTONOKINASE"/>
    <property type="match status" value="1"/>
</dbReference>
<sequence>MRKKVVTLGEILIRLTTNDSERFSQAQKLEVTYGGSEANIASTIAHLGMWASFITAVPDNELGNSAIEFMRKNGVHTGYMLRQGDRLGIYFAEKGYSIRPSKIVYDRKNSAFTESKIDDYDMDLIFEDANWFHTSGITAALSNNLFDLTKATMQEAKKRGLKVSLDLNYRASLWDFEVAREKMAELLPYADICFGIEPLFVPDEDGNDYKDTNNIKRPYDFDNIDDTLEYICNYYDLEAIALTKRRVINANRNILQSYMYANKTLYASKVFDVDIVDRIGGGDAFAAGLIYAINSENYTPKECVEFANATFALKHTIPGDMGIVTLSDVHQLMNSDEGFDVSR</sequence>
<protein>
    <submittedName>
        <fullName evidence="5">Sugar kinase</fullName>
    </submittedName>
</protein>
<accession>A0A2N6UDQ6</accession>
<dbReference type="RefSeq" id="WP_070467618.1">
    <property type="nucleotide sequence ID" value="NZ_PNHQ01000010.1"/>
</dbReference>
<organism evidence="5 6">
    <name type="scientific">Aerococcus viridans</name>
    <dbReference type="NCBI Taxonomy" id="1377"/>
    <lineage>
        <taxon>Bacteria</taxon>
        <taxon>Bacillati</taxon>
        <taxon>Bacillota</taxon>
        <taxon>Bacilli</taxon>
        <taxon>Lactobacillales</taxon>
        <taxon>Aerococcaceae</taxon>
        <taxon>Aerococcus</taxon>
    </lineage>
</organism>
<comment type="similarity">
    <text evidence="1">Belongs to the carbohydrate kinase PfkB family.</text>
</comment>
<dbReference type="Pfam" id="PF00294">
    <property type="entry name" value="PfkB"/>
    <property type="match status" value="2"/>
</dbReference>
<feature type="domain" description="Carbohydrate kinase PfkB" evidence="4">
    <location>
        <begin position="3"/>
        <end position="195"/>
    </location>
</feature>
<reference evidence="5 6" key="1">
    <citation type="submission" date="2017-09" db="EMBL/GenBank/DDBJ databases">
        <title>Bacterial strain isolated from the female urinary microbiota.</title>
        <authorList>
            <person name="Thomas-White K."/>
            <person name="Kumar N."/>
            <person name="Forster S."/>
            <person name="Putonti C."/>
            <person name="Lawley T."/>
            <person name="Wolfe A.J."/>
        </authorList>
    </citation>
    <scope>NUCLEOTIDE SEQUENCE [LARGE SCALE GENOMIC DNA]</scope>
    <source>
        <strain evidence="5 6">UMB0240</strain>
    </source>
</reference>
<dbReference type="InterPro" id="IPR011611">
    <property type="entry name" value="PfkB_dom"/>
</dbReference>
<evidence type="ECO:0000313" key="6">
    <source>
        <dbReference type="Proteomes" id="UP000235701"/>
    </source>
</evidence>
<feature type="domain" description="Carbohydrate kinase PfkB" evidence="4">
    <location>
        <begin position="261"/>
        <end position="313"/>
    </location>
</feature>
<keyword evidence="6" id="KW-1185">Reference proteome</keyword>
<evidence type="ECO:0000256" key="3">
    <source>
        <dbReference type="ARBA" id="ARBA00022777"/>
    </source>
</evidence>
<evidence type="ECO:0000256" key="2">
    <source>
        <dbReference type="ARBA" id="ARBA00022679"/>
    </source>
</evidence>
<evidence type="ECO:0000313" key="5">
    <source>
        <dbReference type="EMBL" id="PMC79701.1"/>
    </source>
</evidence>
<dbReference type="SUPFAM" id="SSF53613">
    <property type="entry name" value="Ribokinase-like"/>
    <property type="match status" value="1"/>
</dbReference>
<evidence type="ECO:0000256" key="1">
    <source>
        <dbReference type="ARBA" id="ARBA00010688"/>
    </source>
</evidence>
<dbReference type="EMBL" id="PNHQ01000010">
    <property type="protein sequence ID" value="PMC79701.1"/>
    <property type="molecule type" value="Genomic_DNA"/>
</dbReference>
<dbReference type="OrthoDB" id="9813569at2"/>
<dbReference type="PANTHER" id="PTHR43320">
    <property type="entry name" value="SUGAR KINASE"/>
    <property type="match status" value="1"/>
</dbReference>
<keyword evidence="2" id="KW-0808">Transferase</keyword>